<dbReference type="GeneID" id="99063374"/>
<proteinExistence type="inferred from homology"/>
<dbReference type="InterPro" id="IPR013527">
    <property type="entry name" value="YicC-like_N"/>
</dbReference>
<evidence type="ECO:0000259" key="6">
    <source>
        <dbReference type="Pfam" id="PF03755"/>
    </source>
</evidence>
<evidence type="ECO:0000313" key="9">
    <source>
        <dbReference type="Proteomes" id="UP000271193"/>
    </source>
</evidence>
<dbReference type="PANTHER" id="PTHR30636">
    <property type="entry name" value="UPF0701 PROTEIN YICC"/>
    <property type="match status" value="1"/>
</dbReference>
<protein>
    <submittedName>
        <fullName evidence="8">YicC family protein</fullName>
    </submittedName>
</protein>
<dbReference type="InterPro" id="IPR013551">
    <property type="entry name" value="YicC-like_C"/>
</dbReference>
<dbReference type="NCBIfam" id="TIGR00255">
    <property type="entry name" value="YicC/YloC family endoribonuclease"/>
    <property type="match status" value="1"/>
</dbReference>
<dbReference type="Pfam" id="PF08340">
    <property type="entry name" value="YicC-like_C"/>
    <property type="match status" value="1"/>
</dbReference>
<dbReference type="RefSeq" id="WP_123868468.1">
    <property type="nucleotide sequence ID" value="NZ_CP033931.1"/>
</dbReference>
<feature type="domain" description="Endoribonuclease YicC-like C-terminal" evidence="7">
    <location>
        <begin position="175"/>
        <end position="284"/>
    </location>
</feature>
<evidence type="ECO:0000259" key="7">
    <source>
        <dbReference type="Pfam" id="PF08340"/>
    </source>
</evidence>
<evidence type="ECO:0000256" key="4">
    <source>
        <dbReference type="ARBA" id="ARBA00022801"/>
    </source>
</evidence>
<evidence type="ECO:0000256" key="5">
    <source>
        <dbReference type="ARBA" id="ARBA00035648"/>
    </source>
</evidence>
<comment type="similarity">
    <text evidence="5">Belongs to the YicC/YloC family.</text>
</comment>
<dbReference type="Proteomes" id="UP000271193">
    <property type="component" value="Chromosome"/>
</dbReference>
<dbReference type="PANTHER" id="PTHR30636:SF3">
    <property type="entry name" value="UPF0701 PROTEIN YICC"/>
    <property type="match status" value="1"/>
</dbReference>
<dbReference type="InterPro" id="IPR005229">
    <property type="entry name" value="YicC/YloC-like"/>
</dbReference>
<accession>A0A3G6T2A4</accession>
<dbReference type="GO" id="GO:0004521">
    <property type="term" value="F:RNA endonuclease activity"/>
    <property type="evidence" value="ECO:0007669"/>
    <property type="project" value="InterPro"/>
</dbReference>
<keyword evidence="3" id="KW-0255">Endonuclease</keyword>
<sequence length="285" mass="33335">MILSMTGFGRAEDVFEGKKITIDIKSLNSKSFDLNIKIPLRYKEKEFEIRKILNDRIIRGKVDCYVNIENLEESNDVKINKGLIDSYINELKNIASDGPDFEYLKMAVRLPDAITSRPDELTEGEWDALAKIVNAAIDRFEEFRKTEGSNLHEELNRNIQNIDKYLSEVIPFEEERIVSVKERYQKTLKEFENVDETRFYQEMAYFTEKLDISEEKVRLAQHLKYYKEVMDNESFNGKKLGFISQEIGREINTLGSKANHAEIQKLVVKMKDDLEKIKEQTLNVL</sequence>
<gene>
    <name evidence="8" type="ORF">EG339_00970</name>
</gene>
<evidence type="ECO:0000256" key="2">
    <source>
        <dbReference type="ARBA" id="ARBA00022722"/>
    </source>
</evidence>
<evidence type="ECO:0000313" key="8">
    <source>
        <dbReference type="EMBL" id="AZB23288.1"/>
    </source>
</evidence>
<organism evidence="8 9">
    <name type="scientific">Chryseobacterium bernardetii</name>
    <dbReference type="NCBI Taxonomy" id="1241978"/>
    <lineage>
        <taxon>Bacteria</taxon>
        <taxon>Pseudomonadati</taxon>
        <taxon>Bacteroidota</taxon>
        <taxon>Flavobacteriia</taxon>
        <taxon>Flavobacteriales</taxon>
        <taxon>Weeksellaceae</taxon>
        <taxon>Chryseobacterium group</taxon>
        <taxon>Chryseobacterium</taxon>
    </lineage>
</organism>
<reference evidence="9" key="1">
    <citation type="submission" date="2018-11" db="EMBL/GenBank/DDBJ databases">
        <title>Proposal to divide the Flavobacteriaceae and reorganize its genera based on Amino Acid Identity values calculated from whole genome sequences.</title>
        <authorList>
            <person name="Nicholson A.C."/>
            <person name="Gulvik C.A."/>
            <person name="Whitney A.M."/>
            <person name="Humrighouse B.W."/>
            <person name="Bell M."/>
            <person name="Holmes B."/>
            <person name="Steigerwalt A.G."/>
            <person name="Villarma A."/>
            <person name="Sheth M."/>
            <person name="Batra D."/>
            <person name="Pryor J."/>
            <person name="Bernardet J.-F."/>
            <person name="Hugo C."/>
            <person name="Kampfer P."/>
            <person name="Newman J."/>
            <person name="McQuiston J.R."/>
        </authorList>
    </citation>
    <scope>NUCLEOTIDE SEQUENCE [LARGE SCALE GENOMIC DNA]</scope>
    <source>
        <strain evidence="9">G0229</strain>
    </source>
</reference>
<keyword evidence="9" id="KW-1185">Reference proteome</keyword>
<dbReference type="OrthoDB" id="9771229at2"/>
<name>A0A3G6T2A4_9FLAO</name>
<keyword evidence="4" id="KW-0378">Hydrolase</keyword>
<keyword evidence="2" id="KW-0540">Nuclease</keyword>
<evidence type="ECO:0000256" key="3">
    <source>
        <dbReference type="ARBA" id="ARBA00022759"/>
    </source>
</evidence>
<dbReference type="EMBL" id="CP033932">
    <property type="protein sequence ID" value="AZB23288.1"/>
    <property type="molecule type" value="Genomic_DNA"/>
</dbReference>
<dbReference type="AlphaFoldDB" id="A0A3G6T2A4"/>
<dbReference type="GO" id="GO:0016787">
    <property type="term" value="F:hydrolase activity"/>
    <property type="evidence" value="ECO:0007669"/>
    <property type="project" value="UniProtKB-KW"/>
</dbReference>
<evidence type="ECO:0000256" key="1">
    <source>
        <dbReference type="ARBA" id="ARBA00001968"/>
    </source>
</evidence>
<comment type="cofactor">
    <cofactor evidence="1">
        <name>a divalent metal cation</name>
        <dbReference type="ChEBI" id="CHEBI:60240"/>
    </cofactor>
</comment>
<dbReference type="KEGG" id="cben:EG339_00970"/>
<feature type="domain" description="Endoribonuclease YicC-like N-terminal" evidence="6">
    <location>
        <begin position="2"/>
        <end position="152"/>
    </location>
</feature>
<dbReference type="Pfam" id="PF03755">
    <property type="entry name" value="YicC-like_N"/>
    <property type="match status" value="1"/>
</dbReference>